<dbReference type="SUPFAM" id="SSF47203">
    <property type="entry name" value="Acyl-CoA dehydrogenase C-terminal domain-like"/>
    <property type="match status" value="1"/>
</dbReference>
<evidence type="ECO:0000256" key="1">
    <source>
        <dbReference type="ARBA" id="ARBA00001974"/>
    </source>
</evidence>
<feature type="domain" description="Acyl-CoA dehydrogenase/oxidase N-terminal" evidence="9">
    <location>
        <begin position="6"/>
        <end position="123"/>
    </location>
</feature>
<dbReference type="InterPro" id="IPR037069">
    <property type="entry name" value="AcylCoA_DH/ox_N_sf"/>
</dbReference>
<dbReference type="GO" id="GO:0050660">
    <property type="term" value="F:flavin adenine dinucleotide binding"/>
    <property type="evidence" value="ECO:0007669"/>
    <property type="project" value="InterPro"/>
</dbReference>
<dbReference type="InterPro" id="IPR052161">
    <property type="entry name" value="Mycobact_Acyl-CoA_DH"/>
</dbReference>
<dbReference type="PANTHER" id="PTHR43292">
    <property type="entry name" value="ACYL-COA DEHYDROGENASE"/>
    <property type="match status" value="1"/>
</dbReference>
<dbReference type="InterPro" id="IPR009100">
    <property type="entry name" value="AcylCoA_DH/oxidase_NM_dom_sf"/>
</dbReference>
<reference evidence="11" key="1">
    <citation type="submission" date="2015-11" db="EMBL/GenBank/DDBJ databases">
        <authorList>
            <person name="Varghese N."/>
        </authorList>
    </citation>
    <scope>NUCLEOTIDE SEQUENCE [LARGE SCALE GENOMIC DNA]</scope>
    <source>
        <strain evidence="11">DSM 45899</strain>
    </source>
</reference>
<dbReference type="EMBL" id="FAOZ01000026">
    <property type="protein sequence ID" value="CUU59267.1"/>
    <property type="molecule type" value="Genomic_DNA"/>
</dbReference>
<evidence type="ECO:0000256" key="6">
    <source>
        <dbReference type="RuleBase" id="RU362125"/>
    </source>
</evidence>
<dbReference type="InterPro" id="IPR036250">
    <property type="entry name" value="AcylCo_DH-like_C"/>
</dbReference>
<sequence>MDLTYNEEDEAFRAELRTWLEAEVPAHGPPPPPGDWPARRAYDTAWQRKLHDAGYAGLHWPAAFGGRGAPVTQQLVYLEEYARAGAPYISVNFVGMMHAGPTLIAEGTDAQRAYHLPRILSGEDIWCQGFSEPSAGSDLASLRTSAVRVGDEYVINGQKIWSTRAHVADYCELLVRTDPDARKHRGISWLILDMRSPGVEVRPMRTIDGESHFCEVFLTDVRVPVANLVGAENDGWRVTNVTLRFERGTAFAQHIITLRTQLRDLVRAARGVPAAGGGTAWDDPALRAQVGRLEASADGLWRMTQKGIAEAEATGLPAPTGSAVKLRFSELSQELSELAVRVLGRAAVGGVQGAGLDGVETARAYLWSLQYSIAAGTSQIQRNLIAERILGMPRAA</sequence>
<feature type="domain" description="Acyl-CoA oxidase/dehydrogenase middle" evidence="8">
    <location>
        <begin position="127"/>
        <end position="221"/>
    </location>
</feature>
<keyword evidence="3 6" id="KW-0285">Flavoprotein</keyword>
<dbReference type="PANTHER" id="PTHR43292:SF3">
    <property type="entry name" value="ACYL-COA DEHYDROGENASE FADE29"/>
    <property type="match status" value="1"/>
</dbReference>
<dbReference type="InterPro" id="IPR046373">
    <property type="entry name" value="Acyl-CoA_Oxase/DH_mid-dom_sf"/>
</dbReference>
<evidence type="ECO:0000259" key="9">
    <source>
        <dbReference type="Pfam" id="PF02771"/>
    </source>
</evidence>
<dbReference type="FunFam" id="2.40.110.10:FF:000011">
    <property type="entry name" value="Acyl-CoA dehydrogenase FadE34"/>
    <property type="match status" value="1"/>
</dbReference>
<dbReference type="Pfam" id="PF02770">
    <property type="entry name" value="Acyl-CoA_dh_M"/>
    <property type="match status" value="1"/>
</dbReference>
<keyword evidence="11" id="KW-1185">Reference proteome</keyword>
<evidence type="ECO:0000256" key="2">
    <source>
        <dbReference type="ARBA" id="ARBA00009347"/>
    </source>
</evidence>
<dbReference type="RefSeq" id="WP_091283220.1">
    <property type="nucleotide sequence ID" value="NZ_FAOZ01000026.1"/>
</dbReference>
<keyword evidence="5 6" id="KW-0560">Oxidoreductase</keyword>
<name>A0A0S4QUT4_9ACTN</name>
<evidence type="ECO:0000313" key="11">
    <source>
        <dbReference type="Proteomes" id="UP000198802"/>
    </source>
</evidence>
<evidence type="ECO:0000256" key="4">
    <source>
        <dbReference type="ARBA" id="ARBA00022827"/>
    </source>
</evidence>
<dbReference type="AlphaFoldDB" id="A0A0S4QUT4"/>
<proteinExistence type="inferred from homology"/>
<evidence type="ECO:0000313" key="10">
    <source>
        <dbReference type="EMBL" id="CUU59267.1"/>
    </source>
</evidence>
<dbReference type="InterPro" id="IPR006091">
    <property type="entry name" value="Acyl-CoA_Oxase/DH_mid-dom"/>
</dbReference>
<dbReference type="InterPro" id="IPR009075">
    <property type="entry name" value="AcylCo_DH/oxidase_C"/>
</dbReference>
<evidence type="ECO:0008006" key="12">
    <source>
        <dbReference type="Google" id="ProtNLM"/>
    </source>
</evidence>
<evidence type="ECO:0000259" key="7">
    <source>
        <dbReference type="Pfam" id="PF00441"/>
    </source>
</evidence>
<protein>
    <recommendedName>
        <fullName evidence="12">Acyl-CoA dehydrogenase</fullName>
    </recommendedName>
</protein>
<dbReference type="SUPFAM" id="SSF56645">
    <property type="entry name" value="Acyl-CoA dehydrogenase NM domain-like"/>
    <property type="match status" value="1"/>
</dbReference>
<evidence type="ECO:0000259" key="8">
    <source>
        <dbReference type="Pfam" id="PF02770"/>
    </source>
</evidence>
<evidence type="ECO:0000256" key="5">
    <source>
        <dbReference type="ARBA" id="ARBA00023002"/>
    </source>
</evidence>
<dbReference type="Pfam" id="PF00441">
    <property type="entry name" value="Acyl-CoA_dh_1"/>
    <property type="match status" value="1"/>
</dbReference>
<keyword evidence="4 6" id="KW-0274">FAD</keyword>
<dbReference type="GO" id="GO:0005886">
    <property type="term" value="C:plasma membrane"/>
    <property type="evidence" value="ECO:0007669"/>
    <property type="project" value="TreeGrafter"/>
</dbReference>
<dbReference type="GO" id="GO:0016627">
    <property type="term" value="F:oxidoreductase activity, acting on the CH-CH group of donors"/>
    <property type="evidence" value="ECO:0007669"/>
    <property type="project" value="InterPro"/>
</dbReference>
<dbReference type="Gene3D" id="1.10.540.10">
    <property type="entry name" value="Acyl-CoA dehydrogenase/oxidase, N-terminal domain"/>
    <property type="match status" value="1"/>
</dbReference>
<evidence type="ECO:0000256" key="3">
    <source>
        <dbReference type="ARBA" id="ARBA00022630"/>
    </source>
</evidence>
<dbReference type="Pfam" id="PF02771">
    <property type="entry name" value="Acyl-CoA_dh_N"/>
    <property type="match status" value="1"/>
</dbReference>
<dbReference type="Gene3D" id="1.20.140.10">
    <property type="entry name" value="Butyryl-CoA Dehydrogenase, subunit A, domain 3"/>
    <property type="match status" value="1"/>
</dbReference>
<comment type="similarity">
    <text evidence="2 6">Belongs to the acyl-CoA dehydrogenase family.</text>
</comment>
<dbReference type="Gene3D" id="2.40.110.10">
    <property type="entry name" value="Butyryl-CoA Dehydrogenase, subunit A, domain 2"/>
    <property type="match status" value="1"/>
</dbReference>
<accession>A0A0S4QUT4</accession>
<gene>
    <name evidence="10" type="ORF">Ga0074812_12644</name>
</gene>
<feature type="domain" description="Acyl-CoA dehydrogenase/oxidase C-terminal" evidence="7">
    <location>
        <begin position="233"/>
        <end position="390"/>
    </location>
</feature>
<organism evidence="10 11">
    <name type="scientific">Parafrankia irregularis</name>
    <dbReference type="NCBI Taxonomy" id="795642"/>
    <lineage>
        <taxon>Bacteria</taxon>
        <taxon>Bacillati</taxon>
        <taxon>Actinomycetota</taxon>
        <taxon>Actinomycetes</taxon>
        <taxon>Frankiales</taxon>
        <taxon>Frankiaceae</taxon>
        <taxon>Parafrankia</taxon>
    </lineage>
</organism>
<dbReference type="InterPro" id="IPR013786">
    <property type="entry name" value="AcylCoA_DH/ox_N"/>
</dbReference>
<comment type="cofactor">
    <cofactor evidence="1 6">
        <name>FAD</name>
        <dbReference type="ChEBI" id="CHEBI:57692"/>
    </cofactor>
</comment>
<dbReference type="Proteomes" id="UP000198802">
    <property type="component" value="Unassembled WGS sequence"/>
</dbReference>